<dbReference type="PANTHER" id="PTHR33361:SF2">
    <property type="entry name" value="DUF885 DOMAIN-CONTAINING PROTEIN"/>
    <property type="match status" value="1"/>
</dbReference>
<proteinExistence type="predicted"/>
<keyword evidence="2" id="KW-1185">Reference proteome</keyword>
<evidence type="ECO:0000313" key="2">
    <source>
        <dbReference type="Proteomes" id="UP000031631"/>
    </source>
</evidence>
<dbReference type="Proteomes" id="UP000031631">
    <property type="component" value="Chromosome"/>
</dbReference>
<evidence type="ECO:0000313" key="1">
    <source>
        <dbReference type="EMBL" id="BAO44543.1"/>
    </source>
</evidence>
<name>A0A7U6JI87_9GAMM</name>
<protein>
    <recommendedName>
        <fullName evidence="3">DUF885 domain-containing protein</fullName>
    </recommendedName>
</protein>
<evidence type="ECO:0008006" key="3">
    <source>
        <dbReference type="Google" id="ProtNLM"/>
    </source>
</evidence>
<sequence length="603" mass="69093">MKRIVKWGGGLTLAALLVAAALMVQAVYFRPLSIRVFYEKIFIEKMLQDPELLTSLGLLEQFGIHGHNARLTDASPEFTEESARWLTRQLQQLHEYDRASLQGQTALSYDVLNYYLETEQAGLPFRYHNYPVNQMFGVQSQLPTVMTTSQPLASETDAKDYISRLGAFGTKFRQLLRSLKLREEKGILPPRFVVEKVLDEMQAFTAMPPDEHLLYTSFRERMQKTGVDEATLGRLLTQVKAQIRDVVYPAYGQLIGYFRHLQSLPLDNNGVWALPNGKAYYAWLIRANTTTDMSADEIHALGLSEVARIEGEMDRLLKLQGYEEGSVGERMSRLSEEARFLYPDSESGRQQVLKDYQKIIDEMDVRLDTIFDIRPRYPVVVKRIPLFKEKTSAGAYYDAPPMDGSRPGVFYANLYNMSAVRKWGMRTLAYHEAIPGHHFQISIARELKGVATFRRILPFTAYVEGWALYAERLAREIGMEEDPFDDLGRLQAELFRAVRLVVDTGLHARHWTREQAIAYMKDKTGMPETDVVAEVERYLVMPGQALAYKIGMLKILELRDKARTRLGKRFDIRKFHKVILKNGALPLPLLEQQVDAYIARESA</sequence>
<dbReference type="RefSeq" id="WP_041067507.1">
    <property type="nucleotide sequence ID" value="NZ_AP012273.1"/>
</dbReference>
<dbReference type="EMBL" id="AP012273">
    <property type="protein sequence ID" value="BAO44543.1"/>
    <property type="molecule type" value="Genomic_DNA"/>
</dbReference>
<organism evidence="1 2">
    <name type="scientific">Thiolapillus brandeum</name>
    <dbReference type="NCBI Taxonomy" id="1076588"/>
    <lineage>
        <taxon>Bacteria</taxon>
        <taxon>Pseudomonadati</taxon>
        <taxon>Pseudomonadota</taxon>
        <taxon>Gammaproteobacteria</taxon>
        <taxon>Chromatiales</taxon>
        <taxon>Sedimenticolaceae</taxon>
        <taxon>Thiolapillus</taxon>
    </lineage>
</organism>
<reference evidence="1 2" key="1">
    <citation type="journal article" date="2014" name="PLoS ONE">
        <title>Physiological and genomic features of a novel sulfur-oxidizing gammaproteobacterium belonging to a previously uncultivated symbiotic lineage isolated from a hydrothermal vent.</title>
        <authorList>
            <person name="Nunoura T."/>
            <person name="Takaki Y."/>
            <person name="Kazama H."/>
            <person name="Kakuta J."/>
            <person name="Shimamura S."/>
            <person name="Makita H."/>
            <person name="Hirai M."/>
            <person name="Miyazaki M."/>
            <person name="Takai K."/>
        </authorList>
    </citation>
    <scope>NUCLEOTIDE SEQUENCE [LARGE SCALE GENOMIC DNA]</scope>
    <source>
        <strain evidence="1 2">Hiromi1</strain>
    </source>
</reference>
<dbReference type="KEGG" id="tbn:TBH_C1626"/>
<dbReference type="Pfam" id="PF05960">
    <property type="entry name" value="DUF885"/>
    <property type="match status" value="1"/>
</dbReference>
<dbReference type="OrthoDB" id="9769898at2"/>
<gene>
    <name evidence="1" type="ORF">TBH_C1626</name>
</gene>
<accession>A0A7U6JI87</accession>
<dbReference type="InterPro" id="IPR010281">
    <property type="entry name" value="DUF885"/>
</dbReference>
<dbReference type="AlphaFoldDB" id="A0A7U6JI87"/>
<dbReference type="PANTHER" id="PTHR33361">
    <property type="entry name" value="GLR0591 PROTEIN"/>
    <property type="match status" value="1"/>
</dbReference>